<name>A0A158D8L5_9BURK</name>
<organism evidence="3 4">
    <name type="scientific">Caballeronia glebae</name>
    <dbReference type="NCBI Taxonomy" id="1777143"/>
    <lineage>
        <taxon>Bacteria</taxon>
        <taxon>Pseudomonadati</taxon>
        <taxon>Pseudomonadota</taxon>
        <taxon>Betaproteobacteria</taxon>
        <taxon>Burkholderiales</taxon>
        <taxon>Burkholderiaceae</taxon>
        <taxon>Caballeronia</taxon>
    </lineage>
</organism>
<accession>A0A158D8L5</accession>
<protein>
    <submittedName>
        <fullName evidence="3">Lipoprotein</fullName>
    </submittedName>
</protein>
<keyword evidence="4" id="KW-1185">Reference proteome</keyword>
<keyword evidence="2" id="KW-0732">Signal</keyword>
<dbReference type="OrthoDB" id="7510069at2"/>
<dbReference type="EMBL" id="FCOJ02000073">
    <property type="protein sequence ID" value="SAK90710.1"/>
    <property type="molecule type" value="Genomic_DNA"/>
</dbReference>
<feature type="signal peptide" evidence="2">
    <location>
        <begin position="1"/>
        <end position="24"/>
    </location>
</feature>
<keyword evidence="3" id="KW-0449">Lipoprotein</keyword>
<dbReference type="AlphaFoldDB" id="A0A158D8L5"/>
<dbReference type="Proteomes" id="UP000054596">
    <property type="component" value="Unassembled WGS sequence"/>
</dbReference>
<gene>
    <name evidence="3" type="ORF">AWB82_06390</name>
</gene>
<dbReference type="STRING" id="1777143.AWB82_06390"/>
<proteinExistence type="predicted"/>
<evidence type="ECO:0000313" key="3">
    <source>
        <dbReference type="EMBL" id="SAK90710.1"/>
    </source>
</evidence>
<evidence type="ECO:0000313" key="4">
    <source>
        <dbReference type="Proteomes" id="UP000054596"/>
    </source>
</evidence>
<evidence type="ECO:0000256" key="1">
    <source>
        <dbReference type="SAM" id="MobiDB-lite"/>
    </source>
</evidence>
<evidence type="ECO:0000256" key="2">
    <source>
        <dbReference type="SAM" id="SignalP"/>
    </source>
</evidence>
<feature type="chain" id="PRO_5007623865" evidence="2">
    <location>
        <begin position="25"/>
        <end position="109"/>
    </location>
</feature>
<sequence length="109" mass="12306">MKTLTQKFAAIAALSVFVAGTASAATTWDASHPRRAEVNHRLSNHDHRIHQEVREGELSRGEAMRLHRDDHQVRTEARLMASQNGGHITRQEDRALNQQENHVSRQIGP</sequence>
<dbReference type="RefSeq" id="WP_096031476.1">
    <property type="nucleotide sequence ID" value="NZ_FCOJ02000073.1"/>
</dbReference>
<reference evidence="3" key="1">
    <citation type="submission" date="2016-01" db="EMBL/GenBank/DDBJ databases">
        <authorList>
            <person name="Peeters C."/>
        </authorList>
    </citation>
    <scope>NUCLEOTIDE SEQUENCE [LARGE SCALE GENOMIC DNA]</scope>
    <source>
        <strain evidence="3">LMG 29325</strain>
    </source>
</reference>
<feature type="region of interest" description="Disordered" evidence="1">
    <location>
        <begin position="80"/>
        <end position="109"/>
    </location>
</feature>
<comment type="caution">
    <text evidence="3">The sequence shown here is derived from an EMBL/GenBank/DDBJ whole genome shotgun (WGS) entry which is preliminary data.</text>
</comment>